<evidence type="ECO:0000313" key="5">
    <source>
        <dbReference type="Proteomes" id="UP001071777"/>
    </source>
</evidence>
<feature type="compositionally biased region" description="Basic and acidic residues" evidence="2">
    <location>
        <begin position="287"/>
        <end position="302"/>
    </location>
</feature>
<evidence type="ECO:0000256" key="3">
    <source>
        <dbReference type="SAM" id="SignalP"/>
    </source>
</evidence>
<feature type="compositionally biased region" description="Acidic residues" evidence="2">
    <location>
        <begin position="92"/>
        <end position="101"/>
    </location>
</feature>
<reference evidence="4" key="1">
    <citation type="submission" date="2022-10" db="EMBL/GenBank/DDBJ databases">
        <title>Adaptive evolution leads to modifications in subtelomeric GC content in a zoonotic Cryptosporidium species.</title>
        <authorList>
            <person name="Li J."/>
            <person name="Feng Y."/>
            <person name="Xiao L."/>
        </authorList>
    </citation>
    <scope>NUCLEOTIDE SEQUENCE</scope>
    <source>
        <strain evidence="4">25894</strain>
    </source>
</reference>
<name>A0ABQ8P729_9CRYT</name>
<keyword evidence="1" id="KW-0175">Coiled coil</keyword>
<feature type="compositionally biased region" description="Basic and acidic residues" evidence="2">
    <location>
        <begin position="373"/>
        <end position="382"/>
    </location>
</feature>
<feature type="compositionally biased region" description="Basic and acidic residues" evidence="2">
    <location>
        <begin position="209"/>
        <end position="273"/>
    </location>
</feature>
<keyword evidence="3" id="KW-0732">Signal</keyword>
<evidence type="ECO:0000313" key="4">
    <source>
        <dbReference type="EMBL" id="KAJ1609645.1"/>
    </source>
</evidence>
<gene>
    <name evidence="4" type="ORF">OJ252_2131</name>
</gene>
<sequence length="762" mass="87732">MKAFKFLLPFLLVLAYYSHYVSAEEVSEVSVGRKGLAKERIDHFEKIIQENKSKEKPELKIVRRKKPYISKFPMEDEVSAQIARSGDVSIEEREDVEEEPMAEMEIDADQFDHEDAPAESFVEPISSDMEDISDEETQPKYMAEINDLSESKEDVDPVHEDIDSNVGEEHPEEPSPAKESVQLDEGVKSEVVSAKKPELTKKQEKKLRLKMEKERMKQEKKERKRREKEEKERVKQEKKERKRREKEEKERLKREKKERKSLSSTEVREEADGKSSCSSGKGKKHKESPSRSHRATLEERLSSQDVASDVSGDVQDELSTVASENEFFESASSVDQTEGDILVGKPKDVPYYSDDEDEEEAEIKARILAGNESDFRTERMSSEEALQESDSDYLDIEDQHEPSGRYVFDEESEDIISKESAVKPLEGIEIEGISEEEDDVPSMGEAPVAGSYSEDESMDAHHDDGDSIELSHGSMNEEQEQEQEQEQGVHSIMEEDIEIRDQERGVDEDFSSKESKLDDSAPKEKSKSFFGRIKSFFRRKPKDINCKTPSCFKRLSKKDEPKYSSDFIPRIHQLSRNVPKENFYRVPEIFSSLRSESNRLVFAYQLLDGSLIPSSTLAMNSKSFIVRRWGKSTQNKLTKLRAEFDNLKTRLSSMYHEGVLKGEFELFIEEMDDLTIMLYLLAKEFPKKSHFANIAKDILRYPEVVSTPGEKLISMFRRSKASRCGKKSGEPKPERSESDELAIKVLRKRMKFIKKRLNSLGK</sequence>
<evidence type="ECO:0000256" key="1">
    <source>
        <dbReference type="SAM" id="Coils"/>
    </source>
</evidence>
<feature type="compositionally biased region" description="Low complexity" evidence="2">
    <location>
        <begin position="322"/>
        <end position="333"/>
    </location>
</feature>
<protein>
    <submittedName>
        <fullName evidence="4">Signal peptide-containing protein</fullName>
    </submittedName>
</protein>
<feature type="signal peptide" evidence="3">
    <location>
        <begin position="1"/>
        <end position="23"/>
    </location>
</feature>
<feature type="chain" id="PRO_5046183184" evidence="3">
    <location>
        <begin position="24"/>
        <end position="762"/>
    </location>
</feature>
<proteinExistence type="predicted"/>
<feature type="compositionally biased region" description="Acidic residues" evidence="2">
    <location>
        <begin position="385"/>
        <end position="396"/>
    </location>
</feature>
<feature type="region of interest" description="Disordered" evidence="2">
    <location>
        <begin position="80"/>
        <end position="101"/>
    </location>
</feature>
<feature type="coiled-coil region" evidence="1">
    <location>
        <begin position="630"/>
        <end position="657"/>
    </location>
</feature>
<accession>A0ABQ8P729</accession>
<feature type="compositionally biased region" description="Basic and acidic residues" evidence="2">
    <location>
        <begin position="149"/>
        <end position="176"/>
    </location>
</feature>
<keyword evidence="5" id="KW-1185">Reference proteome</keyword>
<organism evidence="4 5">
    <name type="scientific">Cryptosporidium canis</name>
    <dbReference type="NCBI Taxonomy" id="195482"/>
    <lineage>
        <taxon>Eukaryota</taxon>
        <taxon>Sar</taxon>
        <taxon>Alveolata</taxon>
        <taxon>Apicomplexa</taxon>
        <taxon>Conoidasida</taxon>
        <taxon>Coccidia</taxon>
        <taxon>Eucoccidiorida</taxon>
        <taxon>Eimeriorina</taxon>
        <taxon>Cryptosporidiidae</taxon>
        <taxon>Cryptosporidium</taxon>
    </lineage>
</organism>
<feature type="region of interest" description="Disordered" evidence="2">
    <location>
        <begin position="113"/>
        <end position="524"/>
    </location>
</feature>
<feature type="compositionally biased region" description="Acidic residues" evidence="2">
    <location>
        <begin position="428"/>
        <end position="440"/>
    </location>
</feature>
<evidence type="ECO:0000256" key="2">
    <source>
        <dbReference type="SAM" id="MobiDB-lite"/>
    </source>
</evidence>
<feature type="compositionally biased region" description="Basic and acidic residues" evidence="2">
    <location>
        <begin position="499"/>
        <end position="524"/>
    </location>
</feature>
<dbReference type="Proteomes" id="UP001071777">
    <property type="component" value="Unassembled WGS sequence"/>
</dbReference>
<comment type="caution">
    <text evidence="4">The sequence shown here is derived from an EMBL/GenBank/DDBJ whole genome shotgun (WGS) entry which is preliminary data.</text>
</comment>
<dbReference type="EMBL" id="JAPCXB010000079">
    <property type="protein sequence ID" value="KAJ1609645.1"/>
    <property type="molecule type" value="Genomic_DNA"/>
</dbReference>
<feature type="compositionally biased region" description="Basic and acidic residues" evidence="2">
    <location>
        <begin position="185"/>
        <end position="202"/>
    </location>
</feature>